<accession>A0A9N9EBM3</accession>
<dbReference type="Proteomes" id="UP000789572">
    <property type="component" value="Unassembled WGS sequence"/>
</dbReference>
<sequence length="87" mass="10162">KRVTQDVVPIEIVHKKENIMSYTLNSMTDYTDNVESEYTEELHDKESESDNDAQDVQLYEPCPYCEEPLPSPLPPELELYLSKLQKK</sequence>
<keyword evidence="3" id="KW-1185">Reference proteome</keyword>
<feature type="region of interest" description="Disordered" evidence="1">
    <location>
        <begin position="36"/>
        <end position="55"/>
    </location>
</feature>
<evidence type="ECO:0000313" key="3">
    <source>
        <dbReference type="Proteomes" id="UP000789572"/>
    </source>
</evidence>
<dbReference type="AlphaFoldDB" id="A0A9N9EBM3"/>
<protein>
    <submittedName>
        <fullName evidence="2">1368_t:CDS:1</fullName>
    </submittedName>
</protein>
<comment type="caution">
    <text evidence="2">The sequence shown here is derived from an EMBL/GenBank/DDBJ whole genome shotgun (WGS) entry which is preliminary data.</text>
</comment>
<feature type="non-terminal residue" evidence="2">
    <location>
        <position position="1"/>
    </location>
</feature>
<organism evidence="2 3">
    <name type="scientific">Paraglomus occultum</name>
    <dbReference type="NCBI Taxonomy" id="144539"/>
    <lineage>
        <taxon>Eukaryota</taxon>
        <taxon>Fungi</taxon>
        <taxon>Fungi incertae sedis</taxon>
        <taxon>Mucoromycota</taxon>
        <taxon>Glomeromycotina</taxon>
        <taxon>Glomeromycetes</taxon>
        <taxon>Paraglomerales</taxon>
        <taxon>Paraglomeraceae</taxon>
        <taxon>Paraglomus</taxon>
    </lineage>
</organism>
<evidence type="ECO:0000313" key="2">
    <source>
        <dbReference type="EMBL" id="CAG8670027.1"/>
    </source>
</evidence>
<reference evidence="2" key="1">
    <citation type="submission" date="2021-06" db="EMBL/GenBank/DDBJ databases">
        <authorList>
            <person name="Kallberg Y."/>
            <person name="Tangrot J."/>
            <person name="Rosling A."/>
        </authorList>
    </citation>
    <scope>NUCLEOTIDE SEQUENCE</scope>
    <source>
        <strain evidence="2">IA702</strain>
    </source>
</reference>
<dbReference type="EMBL" id="CAJVPJ010006622">
    <property type="protein sequence ID" value="CAG8670027.1"/>
    <property type="molecule type" value="Genomic_DNA"/>
</dbReference>
<gene>
    <name evidence="2" type="ORF">POCULU_LOCUS10918</name>
</gene>
<proteinExistence type="predicted"/>
<feature type="non-terminal residue" evidence="2">
    <location>
        <position position="87"/>
    </location>
</feature>
<name>A0A9N9EBM3_9GLOM</name>
<evidence type="ECO:0000256" key="1">
    <source>
        <dbReference type="SAM" id="MobiDB-lite"/>
    </source>
</evidence>